<evidence type="ECO:0000313" key="9">
    <source>
        <dbReference type="EMBL" id="XBH22878.1"/>
    </source>
</evidence>
<dbReference type="EC" id="4.2.2.29" evidence="7"/>
<keyword evidence="1 7" id="KW-1003">Cell membrane</keyword>
<dbReference type="GO" id="GO:0071555">
    <property type="term" value="P:cell wall organization"/>
    <property type="evidence" value="ECO:0007669"/>
    <property type="project" value="UniProtKB-KW"/>
</dbReference>
<dbReference type="GO" id="GO:0008932">
    <property type="term" value="F:lytic endotransglycosylase activity"/>
    <property type="evidence" value="ECO:0007669"/>
    <property type="project" value="UniProtKB-UniRule"/>
</dbReference>
<feature type="transmembrane region" description="Helical" evidence="7">
    <location>
        <begin position="40"/>
        <end position="59"/>
    </location>
</feature>
<dbReference type="EMBL" id="CP146203">
    <property type="protein sequence ID" value="XBH22878.1"/>
    <property type="molecule type" value="Genomic_DNA"/>
</dbReference>
<comment type="function">
    <text evidence="7">Functions as a peptidoglycan terminase that cleaves nascent peptidoglycan strands endolytically to terminate their elongation.</text>
</comment>
<reference evidence="9" key="1">
    <citation type="submission" date="2024-02" db="EMBL/GenBank/DDBJ databases">
        <title>Tomenella chthoni gen. nov. sp. nov., a member of the family Jonesiaceae isolated from bat guano.</title>
        <authorList>
            <person name="Miller S.L."/>
            <person name="King J."/>
            <person name="Sankaranarayanan K."/>
            <person name="Lawson P.A."/>
        </authorList>
    </citation>
    <scope>NUCLEOTIDE SEQUENCE</scope>
    <source>
        <strain evidence="9">BS-20</strain>
    </source>
</reference>
<dbReference type="Gene3D" id="3.30.160.60">
    <property type="entry name" value="Classic Zinc Finger"/>
    <property type="match status" value="1"/>
</dbReference>
<dbReference type="NCBIfam" id="TIGR00247">
    <property type="entry name" value="endolytic transglycosylase MltG"/>
    <property type="match status" value="1"/>
</dbReference>
<keyword evidence="5 7" id="KW-0456">Lyase</keyword>
<dbReference type="Pfam" id="PF02618">
    <property type="entry name" value="YceG"/>
    <property type="match status" value="1"/>
</dbReference>
<keyword evidence="4 7" id="KW-0472">Membrane</keyword>
<sequence>MNDLFDPTGQEEHRTAGLSRTQRRELDRQRQQASKRRRSGLIATLISVIIIGGVLYGTWKFATNFFGDIKDSQNNEAEQIQDFVGTGTEPVEITVNPGDSGSAIAKTLVDNGVIATASVFVNATFANPNADKIQPGTYSLYKELPAATALEMLLDLDNLSGNRIQITPGQNVAQISQTIKGITGLTEEQLEAAMKDVAATGLPSVAEGSYEGWLADGDYRFGPDVTAEEVIKEMVGRTVTRLNSLEIPEKDWQRILNVASIVEKEAGSEVDMPVVASVIYNRLEADERLQMDSTVHYVHGGTSNAATTSDQRAEDNPWNTYRIKGLPKTPIASPSLVAVEAALNPENTDYFYFVTINPLTKETIFSETWAEHEAAVELYRAWLREQSKD</sequence>
<evidence type="ECO:0000256" key="6">
    <source>
        <dbReference type="ARBA" id="ARBA00023316"/>
    </source>
</evidence>
<evidence type="ECO:0000256" key="5">
    <source>
        <dbReference type="ARBA" id="ARBA00023239"/>
    </source>
</evidence>
<dbReference type="PANTHER" id="PTHR30518:SF2">
    <property type="entry name" value="ENDOLYTIC MUREIN TRANSGLYCOSYLASE"/>
    <property type="match status" value="1"/>
</dbReference>
<evidence type="ECO:0000256" key="2">
    <source>
        <dbReference type="ARBA" id="ARBA00022692"/>
    </source>
</evidence>
<name>A0AAU7E077_9MICO</name>
<accession>A0AAU7E077</accession>
<proteinExistence type="inferred from homology"/>
<keyword evidence="3 7" id="KW-1133">Transmembrane helix</keyword>
<dbReference type="GO" id="GO:0005886">
    <property type="term" value="C:plasma membrane"/>
    <property type="evidence" value="ECO:0007669"/>
    <property type="project" value="UniProtKB-SubCell"/>
</dbReference>
<evidence type="ECO:0000256" key="1">
    <source>
        <dbReference type="ARBA" id="ARBA00022475"/>
    </source>
</evidence>
<dbReference type="Gene3D" id="3.30.1490.480">
    <property type="entry name" value="Endolytic murein transglycosylase"/>
    <property type="match status" value="1"/>
</dbReference>
<dbReference type="GO" id="GO:0009252">
    <property type="term" value="P:peptidoglycan biosynthetic process"/>
    <property type="evidence" value="ECO:0007669"/>
    <property type="project" value="UniProtKB-UniRule"/>
</dbReference>
<feature type="site" description="Important for catalytic activity" evidence="7">
    <location>
        <position position="265"/>
    </location>
</feature>
<keyword evidence="2 7" id="KW-0812">Transmembrane</keyword>
<gene>
    <name evidence="7 9" type="primary">mltG</name>
    <name evidence="9" type="ORF">V5R04_06595</name>
</gene>
<comment type="catalytic activity">
    <reaction evidence="7">
        <text>a peptidoglycan chain = a peptidoglycan chain with N-acetyl-1,6-anhydromuramyl-[peptide] at the reducing end + a peptidoglycan chain with N-acetylglucosamine at the non-reducing end.</text>
        <dbReference type="EC" id="4.2.2.29"/>
    </reaction>
</comment>
<protein>
    <recommendedName>
        <fullName evidence="7">Endolytic murein transglycosylase</fullName>
        <ecNumber evidence="7">4.2.2.29</ecNumber>
    </recommendedName>
    <alternativeName>
        <fullName evidence="7">Peptidoglycan lytic transglycosylase</fullName>
    </alternativeName>
    <alternativeName>
        <fullName evidence="7">Peptidoglycan polymerization terminase</fullName>
    </alternativeName>
</protein>
<evidence type="ECO:0000256" key="4">
    <source>
        <dbReference type="ARBA" id="ARBA00023136"/>
    </source>
</evidence>
<feature type="region of interest" description="Disordered" evidence="8">
    <location>
        <begin position="1"/>
        <end position="33"/>
    </location>
</feature>
<comment type="similarity">
    <text evidence="7">Belongs to the transglycosylase MltG family.</text>
</comment>
<evidence type="ECO:0000256" key="8">
    <source>
        <dbReference type="SAM" id="MobiDB-lite"/>
    </source>
</evidence>
<comment type="subcellular location">
    <subcellularLocation>
        <location evidence="7">Cell membrane</location>
        <topology evidence="7">Single-pass membrane protein</topology>
    </subcellularLocation>
</comment>
<keyword evidence="6 7" id="KW-0961">Cell wall biogenesis/degradation</keyword>
<organism evidence="9">
    <name type="scientific">Jonesiaceae bacterium BS-20</name>
    <dbReference type="NCBI Taxonomy" id="3120821"/>
    <lineage>
        <taxon>Bacteria</taxon>
        <taxon>Bacillati</taxon>
        <taxon>Actinomycetota</taxon>
        <taxon>Actinomycetes</taxon>
        <taxon>Micrococcales</taxon>
        <taxon>Jonesiaceae</taxon>
    </lineage>
</organism>
<dbReference type="PANTHER" id="PTHR30518">
    <property type="entry name" value="ENDOLYTIC MUREIN TRANSGLYCOSYLASE"/>
    <property type="match status" value="1"/>
</dbReference>
<dbReference type="InterPro" id="IPR003770">
    <property type="entry name" value="MLTG-like"/>
</dbReference>
<dbReference type="HAMAP" id="MF_02065">
    <property type="entry name" value="MltG"/>
    <property type="match status" value="1"/>
</dbReference>
<evidence type="ECO:0000256" key="3">
    <source>
        <dbReference type="ARBA" id="ARBA00022989"/>
    </source>
</evidence>
<dbReference type="AlphaFoldDB" id="A0AAU7E077"/>
<evidence type="ECO:0000256" key="7">
    <source>
        <dbReference type="HAMAP-Rule" id="MF_02065"/>
    </source>
</evidence>